<sequence>NIDFFSVNAAFLSKRTIDAIHNSGKQVYAWTVNNKDSIKNLTNKGVDGVITDNPVLARETIYSRDTSETIVNMIRYVFNQ</sequence>
<protein>
    <submittedName>
        <fullName evidence="2">Glycerophosphoryl diester phosphodiesterase family protein</fullName>
    </submittedName>
</protein>
<dbReference type="PANTHER" id="PTHR46211:SF8">
    <property type="entry name" value="PHOSPHODIESTERASE"/>
    <property type="match status" value="1"/>
</dbReference>
<gene>
    <name evidence="2" type="ORF">OBE_13879</name>
</gene>
<dbReference type="SUPFAM" id="SSF51695">
    <property type="entry name" value="PLC-like phosphodiesterases"/>
    <property type="match status" value="1"/>
</dbReference>
<comment type="caution">
    <text evidence="2">The sequence shown here is derived from an EMBL/GenBank/DDBJ whole genome shotgun (WGS) entry which is preliminary data.</text>
</comment>
<dbReference type="AlphaFoldDB" id="K1SUH4"/>
<dbReference type="InterPro" id="IPR017946">
    <property type="entry name" value="PLC-like_Pdiesterase_TIM-brl"/>
</dbReference>
<name>K1SUH4_9ZZZZ</name>
<dbReference type="Pfam" id="PF03009">
    <property type="entry name" value="GDPD"/>
    <property type="match status" value="1"/>
</dbReference>
<dbReference type="PANTHER" id="PTHR46211">
    <property type="entry name" value="GLYCEROPHOSPHORYL DIESTER PHOSPHODIESTERASE"/>
    <property type="match status" value="1"/>
</dbReference>
<proteinExistence type="predicted"/>
<dbReference type="InterPro" id="IPR030395">
    <property type="entry name" value="GP_PDE_dom"/>
</dbReference>
<feature type="domain" description="GP-PDE" evidence="1">
    <location>
        <begin position="1"/>
        <end position="61"/>
    </location>
</feature>
<dbReference type="PROSITE" id="PS51704">
    <property type="entry name" value="GP_PDE"/>
    <property type="match status" value="1"/>
</dbReference>
<dbReference type="EMBL" id="AJWZ01009583">
    <property type="protein sequence ID" value="EKC50901.1"/>
    <property type="molecule type" value="Genomic_DNA"/>
</dbReference>
<dbReference type="Gene3D" id="3.20.20.190">
    <property type="entry name" value="Phosphatidylinositol (PI) phosphodiesterase"/>
    <property type="match status" value="1"/>
</dbReference>
<feature type="non-terminal residue" evidence="2">
    <location>
        <position position="1"/>
    </location>
</feature>
<reference evidence="2" key="1">
    <citation type="journal article" date="2013" name="Environ. Microbiol.">
        <title>Microbiota from the distal guts of lean and obese adolescents exhibit partial functional redundancy besides clear differences in community structure.</title>
        <authorList>
            <person name="Ferrer M."/>
            <person name="Ruiz A."/>
            <person name="Lanza F."/>
            <person name="Haange S.B."/>
            <person name="Oberbach A."/>
            <person name="Till H."/>
            <person name="Bargiela R."/>
            <person name="Campoy C."/>
            <person name="Segura M.T."/>
            <person name="Richter M."/>
            <person name="von Bergen M."/>
            <person name="Seifert J."/>
            <person name="Suarez A."/>
        </authorList>
    </citation>
    <scope>NUCLEOTIDE SEQUENCE</scope>
</reference>
<dbReference type="GO" id="GO:0008081">
    <property type="term" value="F:phosphoric diester hydrolase activity"/>
    <property type="evidence" value="ECO:0007669"/>
    <property type="project" value="InterPro"/>
</dbReference>
<evidence type="ECO:0000313" key="2">
    <source>
        <dbReference type="EMBL" id="EKC50901.1"/>
    </source>
</evidence>
<accession>K1SUH4</accession>
<dbReference type="GO" id="GO:0006629">
    <property type="term" value="P:lipid metabolic process"/>
    <property type="evidence" value="ECO:0007669"/>
    <property type="project" value="InterPro"/>
</dbReference>
<evidence type="ECO:0000259" key="1">
    <source>
        <dbReference type="PROSITE" id="PS51704"/>
    </source>
</evidence>
<organism evidence="2">
    <name type="scientific">human gut metagenome</name>
    <dbReference type="NCBI Taxonomy" id="408170"/>
    <lineage>
        <taxon>unclassified sequences</taxon>
        <taxon>metagenomes</taxon>
        <taxon>organismal metagenomes</taxon>
    </lineage>
</organism>